<proteinExistence type="predicted"/>
<evidence type="ECO:0000313" key="1">
    <source>
        <dbReference type="EMBL" id="RLO04315.1"/>
    </source>
</evidence>
<comment type="caution">
    <text evidence="1">The sequence shown here is derived from an EMBL/GenBank/DDBJ whole genome shotgun (WGS) entry which is preliminary data.</text>
</comment>
<organism evidence="1 2">
    <name type="scientific">Aphanomyces astaci</name>
    <name type="common">Crayfish plague agent</name>
    <dbReference type="NCBI Taxonomy" id="112090"/>
    <lineage>
        <taxon>Eukaryota</taxon>
        <taxon>Sar</taxon>
        <taxon>Stramenopiles</taxon>
        <taxon>Oomycota</taxon>
        <taxon>Saprolegniomycetes</taxon>
        <taxon>Saprolegniales</taxon>
        <taxon>Verrucalvaceae</taxon>
        <taxon>Aphanomyces</taxon>
    </lineage>
</organism>
<sequence>MAPVAAFSGLPATTSLSELHGPGLRLAFAGVASLPGICCRNSAVQHFYCLMQVVHVLFVRGVKSIDVGNFLSDGIHKYAEVRDRRLCPRRPSFPPGEQAVLDRRGTSKIVRVVTDYVTQQLVQPYDLSLHHACRITMYYEGGNDVT</sequence>
<dbReference type="Proteomes" id="UP000275652">
    <property type="component" value="Unassembled WGS sequence"/>
</dbReference>
<evidence type="ECO:0000313" key="2">
    <source>
        <dbReference type="Proteomes" id="UP000275652"/>
    </source>
</evidence>
<dbReference type="AlphaFoldDB" id="A0A9X8H8A7"/>
<gene>
    <name evidence="1" type="ORF">DYB28_001016</name>
</gene>
<accession>A0A9X8H8A7</accession>
<protein>
    <submittedName>
        <fullName evidence="1">Uncharacterized protein</fullName>
    </submittedName>
</protein>
<reference evidence="1 2" key="1">
    <citation type="journal article" date="2018" name="J. Invertebr. Pathol.">
        <title>New genotyping method for the causative agent of crayfish plague (Aphanomyces astaci) based on whole genome data.</title>
        <authorList>
            <person name="Minardi D."/>
            <person name="Studholme D.J."/>
            <person name="van der Giezen M."/>
            <person name="Pretto T."/>
            <person name="Oidtmann B."/>
        </authorList>
    </citation>
    <scope>NUCLEOTIDE SEQUENCE [LARGE SCALE GENOMIC DNA]</scope>
    <source>
        <strain evidence="1 2">KB13</strain>
    </source>
</reference>
<dbReference type="EMBL" id="QUTI01029097">
    <property type="protein sequence ID" value="RLO04315.1"/>
    <property type="molecule type" value="Genomic_DNA"/>
</dbReference>
<name>A0A9X8H8A7_APHAT</name>